<dbReference type="PRINTS" id="PR01217">
    <property type="entry name" value="PRICHEXTENSN"/>
</dbReference>
<dbReference type="GO" id="GO:0008360">
    <property type="term" value="P:regulation of cell shape"/>
    <property type="evidence" value="ECO:0007669"/>
    <property type="project" value="Ensembl"/>
</dbReference>
<dbReference type="Proteomes" id="UP000694561">
    <property type="component" value="Unplaced"/>
</dbReference>
<name>A0A8C6BZX8_MONMO</name>
<proteinExistence type="inferred from homology"/>
<dbReference type="GeneTree" id="ENSGT00940000156292"/>
<feature type="region of interest" description="Disordered" evidence="2">
    <location>
        <begin position="513"/>
        <end position="634"/>
    </location>
</feature>
<feature type="compositionally biased region" description="Polar residues" evidence="2">
    <location>
        <begin position="1"/>
        <end position="16"/>
    </location>
</feature>
<dbReference type="SMART" id="SM01140">
    <property type="entry name" value="Drf_GBD"/>
    <property type="match status" value="1"/>
</dbReference>
<dbReference type="FunFam" id="1.25.10.10:FF:000045">
    <property type="entry name" value="Formin-like protein 3 isoform 1"/>
    <property type="match status" value="1"/>
</dbReference>
<feature type="domain" description="GBD/FH3" evidence="4">
    <location>
        <begin position="27"/>
        <end position="471"/>
    </location>
</feature>
<accession>A0A8C6BZX8</accession>
<evidence type="ECO:0000259" key="5">
    <source>
        <dbReference type="PROSITE" id="PS51444"/>
    </source>
</evidence>
<dbReference type="Ensembl" id="ENSMMNT00015026746.1">
    <property type="protein sequence ID" value="ENSMMNP00015024348.1"/>
    <property type="gene ID" value="ENSMMNG00015017834.1"/>
</dbReference>
<dbReference type="PROSITE" id="PS51444">
    <property type="entry name" value="FH2"/>
    <property type="match status" value="1"/>
</dbReference>
<feature type="region of interest" description="Disordered" evidence="2">
    <location>
        <begin position="169"/>
        <end position="202"/>
    </location>
</feature>
<dbReference type="FunFam" id="1.20.58.2220:FF:000001">
    <property type="entry name" value="Formin-like 1, isoform CRA_c"/>
    <property type="match status" value="1"/>
</dbReference>
<dbReference type="GO" id="GO:0005829">
    <property type="term" value="C:cytosol"/>
    <property type="evidence" value="ECO:0007669"/>
    <property type="project" value="Ensembl"/>
</dbReference>
<dbReference type="FunFam" id="1.25.10.10:FF:000036">
    <property type="entry name" value="Formin-like protein 3 isoform 1"/>
    <property type="match status" value="1"/>
</dbReference>
<dbReference type="Gene3D" id="1.25.10.10">
    <property type="entry name" value="Leucine-rich Repeat Variant"/>
    <property type="match status" value="2"/>
</dbReference>
<dbReference type="PROSITE" id="PS51231">
    <property type="entry name" value="DAD"/>
    <property type="match status" value="1"/>
</dbReference>
<protein>
    <submittedName>
        <fullName evidence="6">Formin like 1</fullName>
    </submittedName>
</protein>
<dbReference type="PROSITE" id="PS51232">
    <property type="entry name" value="GBD_FH3"/>
    <property type="match status" value="1"/>
</dbReference>
<gene>
    <name evidence="6" type="primary">FMNL1</name>
</gene>
<feature type="region of interest" description="Disordered" evidence="2">
    <location>
        <begin position="1"/>
        <end position="30"/>
    </location>
</feature>
<feature type="domain" description="FH2" evidence="5">
    <location>
        <begin position="635"/>
        <end position="1026"/>
    </location>
</feature>
<keyword evidence="7" id="KW-1185">Reference proteome</keyword>
<evidence type="ECO:0000259" key="3">
    <source>
        <dbReference type="PROSITE" id="PS51231"/>
    </source>
</evidence>
<evidence type="ECO:0000259" key="4">
    <source>
        <dbReference type="PROSITE" id="PS51232"/>
    </source>
</evidence>
<dbReference type="InterPro" id="IPR043592">
    <property type="entry name" value="FMNL_animal"/>
</dbReference>
<feature type="compositionally biased region" description="Pro residues" evidence="2">
    <location>
        <begin position="566"/>
        <end position="616"/>
    </location>
</feature>
<dbReference type="GO" id="GO:0032794">
    <property type="term" value="F:GTPase activating protein binding"/>
    <property type="evidence" value="ECO:0007669"/>
    <property type="project" value="Ensembl"/>
</dbReference>
<evidence type="ECO:0000256" key="2">
    <source>
        <dbReference type="SAM" id="MobiDB-lite"/>
    </source>
</evidence>
<dbReference type="SMART" id="SM00498">
    <property type="entry name" value="FH2"/>
    <property type="match status" value="1"/>
</dbReference>
<dbReference type="GO" id="GO:0031267">
    <property type="term" value="F:small GTPase binding"/>
    <property type="evidence" value="ECO:0007669"/>
    <property type="project" value="InterPro"/>
</dbReference>
<comment type="similarity">
    <text evidence="1">Belongs to the formin homology family.</text>
</comment>
<dbReference type="PANTHER" id="PTHR45857:SF2">
    <property type="entry name" value="FORMIN-LIKE PROTEIN 1"/>
    <property type="match status" value="1"/>
</dbReference>
<dbReference type="InterPro" id="IPR014768">
    <property type="entry name" value="GBD/FH3_dom"/>
</dbReference>
<dbReference type="InterPro" id="IPR010473">
    <property type="entry name" value="GTPase-bd"/>
</dbReference>
<feature type="region of interest" description="Disordered" evidence="2">
    <location>
        <begin position="446"/>
        <end position="476"/>
    </location>
</feature>
<dbReference type="SMART" id="SM01139">
    <property type="entry name" value="Drf_FH3"/>
    <property type="match status" value="1"/>
</dbReference>
<dbReference type="PANTHER" id="PTHR45857">
    <property type="entry name" value="FORMIN-LIKE PROTEIN"/>
    <property type="match status" value="1"/>
</dbReference>
<dbReference type="Gene3D" id="1.20.58.2220">
    <property type="entry name" value="Formin, FH2 domain"/>
    <property type="match status" value="1"/>
</dbReference>
<sequence length="1317" mass="145577">MGNAAGSSEQPASSAALSPKHPAAPKQPMPAAGELEERFNRVLNCMNLPPDKVQLLSQYDNEKKWELICDQERFQVKNPPEAYIQKLKSYLEIGGVSRKVAADWMSNLGFKRRVQESTQVLRELETSLRTNHIGWVQEFLNEENRGLDVLLEYLAFVQCSVTYYMESTDNGAPGSEKSKPLEQSVEDLSKGPPSSLLPQPKSRHLTIKLTPAHSRKALRNSRIISQKDDVHICIMCLRAIMNYQSGFSLVMNHPACVNEIALSLNNKNPRTKALVLELLAAVCLVRGGHDIILSAFDNFKEVCGEQHRFEKLMEYFRNEDSNIDFMVACMQFINIVVHSVENMNFRVFLQYEFTHLGLDLYLERLRLTESDKLQVQIQAYLDNVFDVGALLEDTETKNAVLEHVEELQEQVALLTERLRDAENESMAKIAELEKQLSQTRKELETLRERFSESTPMGTSRRPSEPEKVPAPAPARPSALELKVEELEEKGLIRILRGPGDAVSIEILPVAVATPSGSDAPTPRVPIGSPSPELPPAAEPVPGAATPPPPLPLPLPGLPSQQDATPLAPPPAPPLPGSPEPPPPPPLPGDQPPPPPPPPLPPGADGSVPPPPPPPAGGPSAALGGPGSEMGPGMKAKKPIQTKFRMPLLNWVALKPNQITGTVFTELNDEKVLQELDMSDFEQQFKTKSQGPNVDLSALKSKASQKAPSKATLIEANRAKNLAITLRKGNLGADRICQAIETYDLQTLGLDFLELLTRFLPTEYEHSLIARFEREQRPIEELSEEDRFMLRFSRIPRLPERVNTLTFLGNFPDTAQLLMPQLNAIIAASMSIKSSDKLRQILEIVLAFGNYMNSSKRGAAYGFRLQSLDALLEMKSTDRKQTLLHYLVKVIAEKYPQLTGFHGDLHFLDKAGSVSLDSVLADVRSLQRGLELTQREFVRQDDCAVLKEFLRANSPIMDKLLADSKTAQEAYESVVEYFGENPKTTSPSMFFSLFSRFIKAYKKAEQEVEQWKKAAAAQEAGTDTPGKGEPPAPKSPPKIRRQQMDLISELKRKQQKEPLIYESDRDGAIEDIITDLRNQPYIRTDTGRRSARRRPPRTPPSGHLRPLPVATISADGPGGWEGGAGRVASQDSRKVVLSSAGRGSLLRRGPHHAPTSDRRVHPHLATGGSISGPSPQMLLAAPLFPQESYLASARAWPVTYKVQPRAPSTPPHPAPTPGTPRGPYFYTRLIKTFAKDPRPLRARPHQAQRVFAQQTLYLYKFFIAGLCKQAGEGEKGCFCTRVGGEGASFEGRVYPSVWPTNPAEARRGRAEGQACCSG</sequence>
<feature type="domain" description="DAD" evidence="3">
    <location>
        <begin position="1062"/>
        <end position="1095"/>
    </location>
</feature>
<dbReference type="InterPro" id="IPR015425">
    <property type="entry name" value="FH2_Formin"/>
</dbReference>
<feature type="region of interest" description="Disordered" evidence="2">
    <location>
        <begin position="1139"/>
        <end position="1170"/>
    </location>
</feature>
<feature type="region of interest" description="Disordered" evidence="2">
    <location>
        <begin position="1081"/>
        <end position="1108"/>
    </location>
</feature>
<dbReference type="Pfam" id="PF06367">
    <property type="entry name" value="Drf_FH3"/>
    <property type="match status" value="1"/>
</dbReference>
<dbReference type="GO" id="GO:0030866">
    <property type="term" value="P:cortical actin cytoskeleton organization"/>
    <property type="evidence" value="ECO:0007669"/>
    <property type="project" value="Ensembl"/>
</dbReference>
<dbReference type="SUPFAM" id="SSF48371">
    <property type="entry name" value="ARM repeat"/>
    <property type="match status" value="1"/>
</dbReference>
<dbReference type="InterPro" id="IPR014767">
    <property type="entry name" value="DAD_dom"/>
</dbReference>
<dbReference type="GO" id="GO:0051015">
    <property type="term" value="F:actin filament binding"/>
    <property type="evidence" value="ECO:0007669"/>
    <property type="project" value="TreeGrafter"/>
</dbReference>
<dbReference type="InterPro" id="IPR016024">
    <property type="entry name" value="ARM-type_fold"/>
</dbReference>
<dbReference type="Pfam" id="PF06371">
    <property type="entry name" value="Drf_GBD"/>
    <property type="match status" value="2"/>
</dbReference>
<organism evidence="6 7">
    <name type="scientific">Monodon monoceros</name>
    <name type="common">Narwhal</name>
    <name type="synonym">Ceratodon monodon</name>
    <dbReference type="NCBI Taxonomy" id="40151"/>
    <lineage>
        <taxon>Eukaryota</taxon>
        <taxon>Metazoa</taxon>
        <taxon>Chordata</taxon>
        <taxon>Craniata</taxon>
        <taxon>Vertebrata</taxon>
        <taxon>Euteleostomi</taxon>
        <taxon>Mammalia</taxon>
        <taxon>Eutheria</taxon>
        <taxon>Laurasiatheria</taxon>
        <taxon>Artiodactyla</taxon>
        <taxon>Whippomorpha</taxon>
        <taxon>Cetacea</taxon>
        <taxon>Odontoceti</taxon>
        <taxon>Monodontidae</taxon>
        <taxon>Monodon</taxon>
    </lineage>
</organism>
<dbReference type="InterPro" id="IPR042201">
    <property type="entry name" value="FH2_Formin_sf"/>
</dbReference>
<evidence type="ECO:0000313" key="6">
    <source>
        <dbReference type="Ensembl" id="ENSMMNP00015024348.1"/>
    </source>
</evidence>
<feature type="compositionally biased region" description="Pro residues" evidence="2">
    <location>
        <begin position="531"/>
        <end position="556"/>
    </location>
</feature>
<dbReference type="InterPro" id="IPR011989">
    <property type="entry name" value="ARM-like"/>
</dbReference>
<evidence type="ECO:0000313" key="7">
    <source>
        <dbReference type="Proteomes" id="UP000694561"/>
    </source>
</evidence>
<dbReference type="SUPFAM" id="SSF101447">
    <property type="entry name" value="Formin homology 2 domain (FH2 domain)"/>
    <property type="match status" value="1"/>
</dbReference>
<dbReference type="Pfam" id="PF02181">
    <property type="entry name" value="FH2"/>
    <property type="match status" value="1"/>
</dbReference>
<dbReference type="InterPro" id="IPR010472">
    <property type="entry name" value="FH3_dom"/>
</dbReference>
<feature type="region of interest" description="Disordered" evidence="2">
    <location>
        <begin position="1011"/>
        <end position="1038"/>
    </location>
</feature>
<reference evidence="6" key="1">
    <citation type="submission" date="2025-08" db="UniProtKB">
        <authorList>
            <consortium name="Ensembl"/>
        </authorList>
    </citation>
    <scope>IDENTIFICATION</scope>
</reference>
<evidence type="ECO:0000256" key="1">
    <source>
        <dbReference type="ARBA" id="ARBA00023449"/>
    </source>
</evidence>
<dbReference type="GO" id="GO:0016477">
    <property type="term" value="P:cell migration"/>
    <property type="evidence" value="ECO:0007669"/>
    <property type="project" value="TreeGrafter"/>
</dbReference>
<reference evidence="6" key="2">
    <citation type="submission" date="2025-09" db="UniProtKB">
        <authorList>
            <consortium name="Ensembl"/>
        </authorList>
    </citation>
    <scope>IDENTIFICATION</scope>
</reference>